<dbReference type="InterPro" id="IPR029028">
    <property type="entry name" value="Alpha/beta_knot_MTases"/>
</dbReference>
<evidence type="ECO:0000256" key="4">
    <source>
        <dbReference type="ARBA" id="ARBA00013673"/>
    </source>
</evidence>
<dbReference type="RefSeq" id="WP_341374188.1">
    <property type="nucleotide sequence ID" value="NZ_JBBUTF010000008.1"/>
</dbReference>
<evidence type="ECO:0000256" key="12">
    <source>
        <dbReference type="PIRNR" id="PIRNR015601"/>
    </source>
</evidence>
<dbReference type="NCBIfam" id="NF008692">
    <property type="entry name" value="PRK11713.1-5"/>
    <property type="match status" value="1"/>
</dbReference>
<dbReference type="EMBL" id="JBBUTF010000008">
    <property type="protein sequence ID" value="MEK8026404.1"/>
    <property type="molecule type" value="Genomic_DNA"/>
</dbReference>
<evidence type="ECO:0000256" key="9">
    <source>
        <dbReference type="ARBA" id="ARBA00022691"/>
    </source>
</evidence>
<dbReference type="PANTHER" id="PTHR30027">
    <property type="entry name" value="RIBOSOMAL RNA SMALL SUBUNIT METHYLTRANSFERASE E"/>
    <property type="match status" value="1"/>
</dbReference>
<dbReference type="InterPro" id="IPR029026">
    <property type="entry name" value="tRNA_m1G_MTases_N"/>
</dbReference>
<dbReference type="GO" id="GO:0008168">
    <property type="term" value="F:methyltransferase activity"/>
    <property type="evidence" value="ECO:0007669"/>
    <property type="project" value="UniProtKB-KW"/>
</dbReference>
<dbReference type="Pfam" id="PF04452">
    <property type="entry name" value="Methyltrans_RNA"/>
    <property type="match status" value="1"/>
</dbReference>
<dbReference type="Gene3D" id="2.40.240.20">
    <property type="entry name" value="Hypothetical PUA domain-like, domain 1"/>
    <property type="match status" value="1"/>
</dbReference>
<comment type="similarity">
    <text evidence="2 12">Belongs to the RNA methyltransferase RsmE family.</text>
</comment>
<comment type="catalytic activity">
    <reaction evidence="11 12">
        <text>uridine(1498) in 16S rRNA + S-adenosyl-L-methionine = N(3)-methyluridine(1498) in 16S rRNA + S-adenosyl-L-homocysteine + H(+)</text>
        <dbReference type="Rhea" id="RHEA:42920"/>
        <dbReference type="Rhea" id="RHEA-COMP:10283"/>
        <dbReference type="Rhea" id="RHEA-COMP:10284"/>
        <dbReference type="ChEBI" id="CHEBI:15378"/>
        <dbReference type="ChEBI" id="CHEBI:57856"/>
        <dbReference type="ChEBI" id="CHEBI:59789"/>
        <dbReference type="ChEBI" id="CHEBI:65315"/>
        <dbReference type="ChEBI" id="CHEBI:74502"/>
        <dbReference type="EC" id="2.1.1.193"/>
    </reaction>
</comment>
<evidence type="ECO:0000256" key="10">
    <source>
        <dbReference type="ARBA" id="ARBA00025699"/>
    </source>
</evidence>
<evidence type="ECO:0000256" key="1">
    <source>
        <dbReference type="ARBA" id="ARBA00004496"/>
    </source>
</evidence>
<evidence type="ECO:0000313" key="16">
    <source>
        <dbReference type="Proteomes" id="UP001368500"/>
    </source>
</evidence>
<reference evidence="15 16" key="1">
    <citation type="submission" date="2024-04" db="EMBL/GenBank/DDBJ databases">
        <title>Novel species of the genus Ideonella isolated from streams.</title>
        <authorList>
            <person name="Lu H."/>
        </authorList>
    </citation>
    <scope>NUCLEOTIDE SEQUENCE [LARGE SCALE GENOMIC DNA]</scope>
    <source>
        <strain evidence="15 16">BYS139W</strain>
    </source>
</reference>
<evidence type="ECO:0000256" key="7">
    <source>
        <dbReference type="ARBA" id="ARBA00022603"/>
    </source>
</evidence>
<keyword evidence="6 12" id="KW-0698">rRNA processing</keyword>
<dbReference type="Proteomes" id="UP001368500">
    <property type="component" value="Unassembled WGS sequence"/>
</dbReference>
<organism evidence="15 16">
    <name type="scientific">Pseudaquabacterium rugosum</name>
    <dbReference type="NCBI Taxonomy" id="2984194"/>
    <lineage>
        <taxon>Bacteria</taxon>
        <taxon>Pseudomonadati</taxon>
        <taxon>Pseudomonadota</taxon>
        <taxon>Betaproteobacteria</taxon>
        <taxon>Burkholderiales</taxon>
        <taxon>Sphaerotilaceae</taxon>
        <taxon>Pseudaquabacterium</taxon>
    </lineage>
</organism>
<dbReference type="CDD" id="cd18084">
    <property type="entry name" value="RsmE-like"/>
    <property type="match status" value="1"/>
</dbReference>
<dbReference type="SUPFAM" id="SSF75217">
    <property type="entry name" value="alpha/beta knot"/>
    <property type="match status" value="1"/>
</dbReference>
<dbReference type="InterPro" id="IPR046887">
    <property type="entry name" value="RsmE_PUA-like"/>
</dbReference>
<protein>
    <recommendedName>
        <fullName evidence="4 12">Ribosomal RNA small subunit methyltransferase E</fullName>
        <ecNumber evidence="3 12">2.1.1.193</ecNumber>
    </recommendedName>
</protein>
<feature type="domain" description="Ribosomal RNA small subunit methyltransferase E methyltransferase" evidence="13">
    <location>
        <begin position="73"/>
        <end position="258"/>
    </location>
</feature>
<evidence type="ECO:0000313" key="15">
    <source>
        <dbReference type="EMBL" id="MEK8026404.1"/>
    </source>
</evidence>
<evidence type="ECO:0000256" key="2">
    <source>
        <dbReference type="ARBA" id="ARBA00005528"/>
    </source>
</evidence>
<dbReference type="NCBIfam" id="TIGR00046">
    <property type="entry name" value="RsmE family RNA methyltransferase"/>
    <property type="match status" value="2"/>
</dbReference>
<dbReference type="PANTHER" id="PTHR30027:SF3">
    <property type="entry name" value="16S RRNA (URACIL(1498)-N(3))-METHYLTRANSFERASE"/>
    <property type="match status" value="1"/>
</dbReference>
<keyword evidence="5 12" id="KW-0963">Cytoplasm</keyword>
<evidence type="ECO:0000256" key="6">
    <source>
        <dbReference type="ARBA" id="ARBA00022552"/>
    </source>
</evidence>
<evidence type="ECO:0000256" key="11">
    <source>
        <dbReference type="ARBA" id="ARBA00047944"/>
    </source>
</evidence>
<keyword evidence="9 12" id="KW-0949">S-adenosyl-L-methionine</keyword>
<evidence type="ECO:0000256" key="5">
    <source>
        <dbReference type="ARBA" id="ARBA00022490"/>
    </source>
</evidence>
<dbReference type="PIRSF" id="PIRSF015601">
    <property type="entry name" value="MTase_slr0722"/>
    <property type="match status" value="1"/>
</dbReference>
<gene>
    <name evidence="15" type="ORF">AACH11_10590</name>
</gene>
<dbReference type="Pfam" id="PF20260">
    <property type="entry name" value="PUA_4"/>
    <property type="match status" value="1"/>
</dbReference>
<dbReference type="Gene3D" id="3.40.1280.10">
    <property type="match status" value="1"/>
</dbReference>
<evidence type="ECO:0000256" key="3">
    <source>
        <dbReference type="ARBA" id="ARBA00012328"/>
    </source>
</evidence>
<keyword evidence="7 12" id="KW-0489">Methyltransferase</keyword>
<proteinExistence type="inferred from homology"/>
<dbReference type="GO" id="GO:0032259">
    <property type="term" value="P:methylation"/>
    <property type="evidence" value="ECO:0007669"/>
    <property type="project" value="UniProtKB-KW"/>
</dbReference>
<dbReference type="EC" id="2.1.1.193" evidence="3 12"/>
<name>A0ABU9B9G6_9BURK</name>
<dbReference type="InterPro" id="IPR015947">
    <property type="entry name" value="PUA-like_sf"/>
</dbReference>
<comment type="function">
    <text evidence="10 12">Specifically methylates the N3 position of the uracil ring of uridine 1498 (m3U1498) in 16S rRNA. Acts on the fully assembled 30S ribosomal subunit.</text>
</comment>
<dbReference type="SUPFAM" id="SSF88697">
    <property type="entry name" value="PUA domain-like"/>
    <property type="match status" value="1"/>
</dbReference>
<accession>A0ABU9B9G6</accession>
<dbReference type="InterPro" id="IPR046886">
    <property type="entry name" value="RsmE_MTase_dom"/>
</dbReference>
<comment type="caution">
    <text evidence="15">The sequence shown here is derived from an EMBL/GenBank/DDBJ whole genome shotgun (WGS) entry which is preliminary data.</text>
</comment>
<feature type="domain" description="Ribosomal RNA small subunit methyltransferase E PUA-like" evidence="14">
    <location>
        <begin position="23"/>
        <end position="65"/>
    </location>
</feature>
<comment type="subcellular location">
    <subcellularLocation>
        <location evidence="1 12">Cytoplasm</location>
    </subcellularLocation>
</comment>
<dbReference type="InterPro" id="IPR006700">
    <property type="entry name" value="RsmE"/>
</dbReference>
<keyword evidence="16" id="KW-1185">Reference proteome</keyword>
<evidence type="ECO:0000256" key="8">
    <source>
        <dbReference type="ARBA" id="ARBA00022679"/>
    </source>
</evidence>
<keyword evidence="8 12" id="KW-0808">Transferase</keyword>
<evidence type="ECO:0000259" key="14">
    <source>
        <dbReference type="Pfam" id="PF20260"/>
    </source>
</evidence>
<evidence type="ECO:0000259" key="13">
    <source>
        <dbReference type="Pfam" id="PF04452"/>
    </source>
</evidence>
<sequence length="270" mass="28310">MATRFHVDVPLSAGVQIVLPPNATRHVQVLRLQPGAALTLFDGLGGQWQAEVLAMGRREVTVQVLAHAPVECELPVAVTLALGMPANERMDTVVEKAAELGAAGLQPLVCERSVLRVAGDRAQRKSEHWQAVAVSACEQSGRNRVPEVAAAQPLRDWLRGWAAAVPGGVDGPASPQGLLLSLDPQAPPLWSWLAGRPRAVGADCAWQDRPRIVLLSGPEGGLSSTEQAAAVEAGFQPVSLGSRVLRADTAPLAALSTIACWAAARIDPSA</sequence>